<evidence type="ECO:0000313" key="3">
    <source>
        <dbReference type="Proteomes" id="UP000799118"/>
    </source>
</evidence>
<dbReference type="Gene3D" id="1.10.443.10">
    <property type="entry name" value="Intergrase catalytic core"/>
    <property type="match status" value="1"/>
</dbReference>
<protein>
    <submittedName>
        <fullName evidence="2">Uncharacterized protein</fullName>
    </submittedName>
</protein>
<dbReference type="InterPro" id="IPR013762">
    <property type="entry name" value="Integrase-like_cat_sf"/>
</dbReference>
<dbReference type="EMBL" id="ML769801">
    <property type="protein sequence ID" value="KAE9387440.1"/>
    <property type="molecule type" value="Genomic_DNA"/>
</dbReference>
<dbReference type="GO" id="GO:0003677">
    <property type="term" value="F:DNA binding"/>
    <property type="evidence" value="ECO:0007669"/>
    <property type="project" value="InterPro"/>
</dbReference>
<sequence>MQMDIKGGSFDTSKKKSGVFVKCIESDGTVQVRIRTCSVQNNTVPYQSVVSFHNRPKPATEKRLMVVAQNSRHIGKYVHRWGLTEEIGDERFEIHPNDLEFVKETSEERKFAKLLLKDLRAEFLRNPVETRPADFLLFGYINDSGKPQHMVKSTFLAFCNAIWKGKGLLNVQGHSFRIGGAVELLIAKVPPEVVAAIGGWTSLAFHIYWHHFEEILPAHILKAYNPDQISRLKSTLDDYHKVHKIPDSLIDSCINGINIADFE</sequence>
<accession>A0A6A4GQ60</accession>
<reference evidence="2" key="1">
    <citation type="journal article" date="2019" name="Environ. Microbiol.">
        <title>Fungal ecological strategies reflected in gene transcription - a case study of two litter decomposers.</title>
        <authorList>
            <person name="Barbi F."/>
            <person name="Kohler A."/>
            <person name="Barry K."/>
            <person name="Baskaran P."/>
            <person name="Daum C."/>
            <person name="Fauchery L."/>
            <person name="Ihrmark K."/>
            <person name="Kuo A."/>
            <person name="LaButti K."/>
            <person name="Lipzen A."/>
            <person name="Morin E."/>
            <person name="Grigoriev I.V."/>
            <person name="Henrissat B."/>
            <person name="Lindahl B."/>
            <person name="Martin F."/>
        </authorList>
    </citation>
    <scope>NUCLEOTIDE SEQUENCE</scope>
    <source>
        <strain evidence="2">JB14</strain>
    </source>
</reference>
<dbReference type="GO" id="GO:0006310">
    <property type="term" value="P:DNA recombination"/>
    <property type="evidence" value="ECO:0007669"/>
    <property type="project" value="UniProtKB-KW"/>
</dbReference>
<evidence type="ECO:0000313" key="2">
    <source>
        <dbReference type="EMBL" id="KAE9387440.1"/>
    </source>
</evidence>
<dbReference type="AlphaFoldDB" id="A0A6A4GQ60"/>
<organism evidence="2 3">
    <name type="scientific">Gymnopus androsaceus JB14</name>
    <dbReference type="NCBI Taxonomy" id="1447944"/>
    <lineage>
        <taxon>Eukaryota</taxon>
        <taxon>Fungi</taxon>
        <taxon>Dikarya</taxon>
        <taxon>Basidiomycota</taxon>
        <taxon>Agaricomycotina</taxon>
        <taxon>Agaricomycetes</taxon>
        <taxon>Agaricomycetidae</taxon>
        <taxon>Agaricales</taxon>
        <taxon>Marasmiineae</taxon>
        <taxon>Omphalotaceae</taxon>
        <taxon>Gymnopus</taxon>
    </lineage>
</organism>
<gene>
    <name evidence="2" type="ORF">BT96DRAFT_1005133</name>
</gene>
<dbReference type="InterPro" id="IPR011010">
    <property type="entry name" value="DNA_brk_join_enz"/>
</dbReference>
<dbReference type="Proteomes" id="UP000799118">
    <property type="component" value="Unassembled WGS sequence"/>
</dbReference>
<dbReference type="GO" id="GO:0015074">
    <property type="term" value="P:DNA integration"/>
    <property type="evidence" value="ECO:0007669"/>
    <property type="project" value="InterPro"/>
</dbReference>
<evidence type="ECO:0000256" key="1">
    <source>
        <dbReference type="ARBA" id="ARBA00023172"/>
    </source>
</evidence>
<keyword evidence="1" id="KW-0233">DNA recombination</keyword>
<proteinExistence type="predicted"/>
<name>A0A6A4GQ60_9AGAR</name>
<keyword evidence="3" id="KW-1185">Reference proteome</keyword>
<dbReference type="SUPFAM" id="SSF56349">
    <property type="entry name" value="DNA breaking-rejoining enzymes"/>
    <property type="match status" value="1"/>
</dbReference>
<dbReference type="OrthoDB" id="3254696at2759"/>